<organism evidence="1 2">
    <name type="scientific">Diploptera punctata</name>
    <name type="common">Pacific beetle cockroach</name>
    <dbReference type="NCBI Taxonomy" id="6984"/>
    <lineage>
        <taxon>Eukaryota</taxon>
        <taxon>Metazoa</taxon>
        <taxon>Ecdysozoa</taxon>
        <taxon>Arthropoda</taxon>
        <taxon>Hexapoda</taxon>
        <taxon>Insecta</taxon>
        <taxon>Pterygota</taxon>
        <taxon>Neoptera</taxon>
        <taxon>Polyneoptera</taxon>
        <taxon>Dictyoptera</taxon>
        <taxon>Blattodea</taxon>
        <taxon>Blaberoidea</taxon>
        <taxon>Blaberidae</taxon>
        <taxon>Diplopterinae</taxon>
        <taxon>Diploptera</taxon>
    </lineage>
</organism>
<evidence type="ECO:0000313" key="2">
    <source>
        <dbReference type="Proteomes" id="UP001233999"/>
    </source>
</evidence>
<keyword evidence="2" id="KW-1185">Reference proteome</keyword>
<proteinExistence type="predicted"/>
<dbReference type="Proteomes" id="UP001233999">
    <property type="component" value="Unassembled WGS sequence"/>
</dbReference>
<dbReference type="AlphaFoldDB" id="A0AAD7ZCE5"/>
<protein>
    <submittedName>
        <fullName evidence="1">Uncharacterized protein</fullName>
    </submittedName>
</protein>
<sequence length="61" mass="6588">SDSMKMSYQIIFQKRYLSPLELGAAVGPGKIWNVGSGCDSMLRISSSGVQDLYTSITGLND</sequence>
<accession>A0AAD7ZCE5</accession>
<feature type="non-terminal residue" evidence="1">
    <location>
        <position position="1"/>
    </location>
</feature>
<gene>
    <name evidence="1" type="ORF">L9F63_005619</name>
</gene>
<dbReference type="EMBL" id="JASPKZ010009345">
    <property type="protein sequence ID" value="KAJ9577800.1"/>
    <property type="molecule type" value="Genomic_DNA"/>
</dbReference>
<name>A0AAD7ZCE5_DIPPU</name>
<reference evidence="1" key="2">
    <citation type="submission" date="2023-05" db="EMBL/GenBank/DDBJ databases">
        <authorList>
            <person name="Fouks B."/>
        </authorList>
    </citation>
    <scope>NUCLEOTIDE SEQUENCE</scope>
    <source>
        <strain evidence="1">Stay&amp;Tobe</strain>
        <tissue evidence="1">Testes</tissue>
    </source>
</reference>
<reference evidence="1" key="1">
    <citation type="journal article" date="2023" name="IScience">
        <title>Live-bearing cockroach genome reveals convergent evolutionary mechanisms linked to viviparity in insects and beyond.</title>
        <authorList>
            <person name="Fouks B."/>
            <person name="Harrison M.C."/>
            <person name="Mikhailova A.A."/>
            <person name="Marchal E."/>
            <person name="English S."/>
            <person name="Carruthers M."/>
            <person name="Jennings E.C."/>
            <person name="Chiamaka E.L."/>
            <person name="Frigard R.A."/>
            <person name="Pippel M."/>
            <person name="Attardo G.M."/>
            <person name="Benoit J.B."/>
            <person name="Bornberg-Bauer E."/>
            <person name="Tobe S.S."/>
        </authorList>
    </citation>
    <scope>NUCLEOTIDE SEQUENCE</scope>
    <source>
        <strain evidence="1">Stay&amp;Tobe</strain>
    </source>
</reference>
<evidence type="ECO:0000313" key="1">
    <source>
        <dbReference type="EMBL" id="KAJ9577800.1"/>
    </source>
</evidence>
<feature type="non-terminal residue" evidence="1">
    <location>
        <position position="61"/>
    </location>
</feature>
<comment type="caution">
    <text evidence="1">The sequence shown here is derived from an EMBL/GenBank/DDBJ whole genome shotgun (WGS) entry which is preliminary data.</text>
</comment>